<dbReference type="SMART" id="SM00091">
    <property type="entry name" value="PAS"/>
    <property type="match status" value="2"/>
</dbReference>
<evidence type="ECO:0000313" key="4">
    <source>
        <dbReference type="EMBL" id="MFC6006944.1"/>
    </source>
</evidence>
<dbReference type="RefSeq" id="WP_345718408.1">
    <property type="nucleotide sequence ID" value="NZ_BAABFP010000008.1"/>
</dbReference>
<dbReference type="SUPFAM" id="SSF55781">
    <property type="entry name" value="GAF domain-like"/>
    <property type="match status" value="2"/>
</dbReference>
<dbReference type="InterPro" id="IPR043128">
    <property type="entry name" value="Rev_trsase/Diguanyl_cyclase"/>
</dbReference>
<gene>
    <name evidence="4" type="ORF">ACFQDO_07355</name>
</gene>
<dbReference type="SUPFAM" id="SSF55073">
    <property type="entry name" value="Nucleotide cyclase"/>
    <property type="match status" value="1"/>
</dbReference>
<sequence length="770" mass="82736">MGDERERARLAALEGYGLLSDVPLAAGSWPELDAVLRLAVQVSGLPNATLNLIDADHQRQLATVGFVGCDSAREHSMCGQHFLSGRPVVVPDATRDPAYAANPWVTGELGDVRLYVSIPLVTADQHVLGTLCAFDSEPGHPDEHLVASLRDVATVVLGLFEQRRAARHSADLARQAQDQQVLAQLAARELETRQELLDAVLGSVAVGIVACDQDGRLTVFNEAAREWHGTEVLDDVPPHEWPRRYDLFDVDGRTPLRLDQVPLMRALEDGHVENIEIVIAPVGGKATRALCFGRALTAPDGTALGAVVAMADVTEERAQQAALSRTQERLALSEARFRSMFEDSPVGIGLSDEHGLFVAANDALCRLLGRSESQIRGSSSLPFTHPDDAGAHRSARTMLADANGAPVHVEKRYVRPSGEIRWVWLSVTRVDGPEGQDWTLAHIQDVTERKQSELELRDSRETLTAVAQVARCAQAGTDPRPVVVSAVRDLVGAGSVALVEPDGDELVVTACEGIDTMGVRTPTGQGTLTGLVFGTGESAFIGDARAFSPASKALSELSNTRAVLCEPVIANGKTVAILLIGWLEPAESLDPRIASLVATLAAETGAALTGAMLRQQLQALATTDPLTGLVNRRGWYERLDALTARVRRTGESLTLAVADLDHFKKYNDTHGHDAGDELLREFAERTTSSLREIDLVARWGGEEFAIALPGSNSDEARIALDRLRRNVPGGQTCSFGLATWDGVEPLAGCLARADEALYRAKVSGRNRISA</sequence>
<dbReference type="InterPro" id="IPR050469">
    <property type="entry name" value="Diguanylate_Cyclase"/>
</dbReference>
<dbReference type="SMART" id="SM00267">
    <property type="entry name" value="GGDEF"/>
    <property type="match status" value="1"/>
</dbReference>
<dbReference type="PANTHER" id="PTHR45138">
    <property type="entry name" value="REGULATORY COMPONENTS OF SENSORY TRANSDUCTION SYSTEM"/>
    <property type="match status" value="1"/>
</dbReference>
<dbReference type="Pfam" id="PF00990">
    <property type="entry name" value="GGDEF"/>
    <property type="match status" value="1"/>
</dbReference>
<dbReference type="NCBIfam" id="TIGR00254">
    <property type="entry name" value="GGDEF"/>
    <property type="match status" value="1"/>
</dbReference>
<dbReference type="InterPro" id="IPR013656">
    <property type="entry name" value="PAS_4"/>
</dbReference>
<dbReference type="Pfam" id="PF13185">
    <property type="entry name" value="GAF_2"/>
    <property type="match status" value="1"/>
</dbReference>
<keyword evidence="4" id="KW-0548">Nucleotidyltransferase</keyword>
<dbReference type="InterPro" id="IPR000700">
    <property type="entry name" value="PAS-assoc_C"/>
</dbReference>
<dbReference type="PROSITE" id="PS50112">
    <property type="entry name" value="PAS"/>
    <property type="match status" value="1"/>
</dbReference>
<dbReference type="InterPro" id="IPR000014">
    <property type="entry name" value="PAS"/>
</dbReference>
<dbReference type="PROSITE" id="PS50887">
    <property type="entry name" value="GGDEF"/>
    <property type="match status" value="1"/>
</dbReference>
<feature type="domain" description="PAC" evidence="2">
    <location>
        <begin position="407"/>
        <end position="458"/>
    </location>
</feature>
<dbReference type="InterPro" id="IPR029016">
    <property type="entry name" value="GAF-like_dom_sf"/>
</dbReference>
<keyword evidence="4" id="KW-0808">Transferase</keyword>
<keyword evidence="5" id="KW-1185">Reference proteome</keyword>
<evidence type="ECO:0000259" key="1">
    <source>
        <dbReference type="PROSITE" id="PS50112"/>
    </source>
</evidence>
<feature type="domain" description="PAS" evidence="1">
    <location>
        <begin position="333"/>
        <end position="388"/>
    </location>
</feature>
<reference evidence="5" key="1">
    <citation type="journal article" date="2019" name="Int. J. Syst. Evol. Microbiol.">
        <title>The Global Catalogue of Microorganisms (GCM) 10K type strain sequencing project: providing services to taxonomists for standard genome sequencing and annotation.</title>
        <authorList>
            <consortium name="The Broad Institute Genomics Platform"/>
            <consortium name="The Broad Institute Genome Sequencing Center for Infectious Disease"/>
            <person name="Wu L."/>
            <person name="Ma J."/>
        </authorList>
    </citation>
    <scope>NUCLEOTIDE SEQUENCE [LARGE SCALE GENOMIC DNA]</scope>
    <source>
        <strain evidence="5">KACC 14249</strain>
    </source>
</reference>
<dbReference type="Pfam" id="PF08448">
    <property type="entry name" value="PAS_4"/>
    <property type="match status" value="2"/>
</dbReference>
<dbReference type="NCBIfam" id="TIGR00229">
    <property type="entry name" value="sensory_box"/>
    <property type="match status" value="1"/>
</dbReference>
<dbReference type="InterPro" id="IPR029787">
    <property type="entry name" value="Nucleotide_cyclase"/>
</dbReference>
<evidence type="ECO:0000313" key="5">
    <source>
        <dbReference type="Proteomes" id="UP001596189"/>
    </source>
</evidence>
<evidence type="ECO:0000259" key="3">
    <source>
        <dbReference type="PROSITE" id="PS50887"/>
    </source>
</evidence>
<dbReference type="CDD" id="cd01949">
    <property type="entry name" value="GGDEF"/>
    <property type="match status" value="1"/>
</dbReference>
<dbReference type="PROSITE" id="PS50113">
    <property type="entry name" value="PAC"/>
    <property type="match status" value="1"/>
</dbReference>
<feature type="domain" description="GGDEF" evidence="3">
    <location>
        <begin position="651"/>
        <end position="770"/>
    </location>
</feature>
<name>A0ABW1JC93_9ACTN</name>
<dbReference type="EC" id="2.7.7.65" evidence="4"/>
<dbReference type="CDD" id="cd00130">
    <property type="entry name" value="PAS"/>
    <property type="match status" value="1"/>
</dbReference>
<dbReference type="InterPro" id="IPR001610">
    <property type="entry name" value="PAC"/>
</dbReference>
<dbReference type="Proteomes" id="UP001596189">
    <property type="component" value="Unassembled WGS sequence"/>
</dbReference>
<evidence type="ECO:0000259" key="2">
    <source>
        <dbReference type="PROSITE" id="PS50113"/>
    </source>
</evidence>
<dbReference type="Gene3D" id="3.30.450.40">
    <property type="match status" value="2"/>
</dbReference>
<dbReference type="Pfam" id="PF01590">
    <property type="entry name" value="GAF"/>
    <property type="match status" value="1"/>
</dbReference>
<dbReference type="SMART" id="SM00065">
    <property type="entry name" value="GAF"/>
    <property type="match status" value="2"/>
</dbReference>
<dbReference type="GO" id="GO:0052621">
    <property type="term" value="F:diguanylate cyclase activity"/>
    <property type="evidence" value="ECO:0007669"/>
    <property type="project" value="UniProtKB-EC"/>
</dbReference>
<organism evidence="4 5">
    <name type="scientific">Angustibacter luteus</name>
    <dbReference type="NCBI Taxonomy" id="658456"/>
    <lineage>
        <taxon>Bacteria</taxon>
        <taxon>Bacillati</taxon>
        <taxon>Actinomycetota</taxon>
        <taxon>Actinomycetes</taxon>
        <taxon>Kineosporiales</taxon>
        <taxon>Kineosporiaceae</taxon>
    </lineage>
</organism>
<comment type="caution">
    <text evidence="4">The sequence shown here is derived from an EMBL/GenBank/DDBJ whole genome shotgun (WGS) entry which is preliminary data.</text>
</comment>
<dbReference type="InterPro" id="IPR035965">
    <property type="entry name" value="PAS-like_dom_sf"/>
</dbReference>
<dbReference type="Gene3D" id="3.30.70.270">
    <property type="match status" value="1"/>
</dbReference>
<dbReference type="SMART" id="SM00086">
    <property type="entry name" value="PAC"/>
    <property type="match status" value="1"/>
</dbReference>
<dbReference type="EMBL" id="JBHSRD010000003">
    <property type="protein sequence ID" value="MFC6006944.1"/>
    <property type="molecule type" value="Genomic_DNA"/>
</dbReference>
<dbReference type="Gene3D" id="3.30.450.20">
    <property type="entry name" value="PAS domain"/>
    <property type="match status" value="2"/>
</dbReference>
<dbReference type="SUPFAM" id="SSF55785">
    <property type="entry name" value="PYP-like sensor domain (PAS domain)"/>
    <property type="match status" value="2"/>
</dbReference>
<dbReference type="InterPro" id="IPR003018">
    <property type="entry name" value="GAF"/>
</dbReference>
<dbReference type="InterPro" id="IPR000160">
    <property type="entry name" value="GGDEF_dom"/>
</dbReference>
<accession>A0ABW1JC93</accession>
<dbReference type="PANTHER" id="PTHR45138:SF9">
    <property type="entry name" value="DIGUANYLATE CYCLASE DGCM-RELATED"/>
    <property type="match status" value="1"/>
</dbReference>
<proteinExistence type="predicted"/>
<protein>
    <submittedName>
        <fullName evidence="4">Diguanylate cyclase</fullName>
        <ecNumber evidence="4">2.7.7.65</ecNumber>
    </submittedName>
</protein>